<comment type="caution">
    <text evidence="2">The sequence shown here is derived from an EMBL/GenBank/DDBJ whole genome shotgun (WGS) entry which is preliminary data.</text>
</comment>
<proteinExistence type="predicted"/>
<feature type="region of interest" description="Disordered" evidence="1">
    <location>
        <begin position="39"/>
        <end position="62"/>
    </location>
</feature>
<feature type="compositionally biased region" description="Basic residues" evidence="1">
    <location>
        <begin position="327"/>
        <end position="342"/>
    </location>
</feature>
<accession>A0ABP0QGP0</accession>
<evidence type="ECO:0000256" key="1">
    <source>
        <dbReference type="SAM" id="MobiDB-lite"/>
    </source>
</evidence>
<sequence>MIRVFWFVGLPFSFGHGPEARPERLHEAIAPCLLQHGQTLRESSKDEQSAKALRGQKQEDSRREFPLLQIDAVHSSTRADRVDPTFFGGFSDAESTFDVDGSEDQTEVQISEAARTDEDEIPTVRPAQWFVETPSAGPKEAWQTYDEESKDASWRASAPEWRELDFGRTKQDWVPVQSRMKSRSEKPPGKEATWFDTSVNQQDYFGRPRAPSPASSQFYLEWSEVKRTAEWSCGPPGCTANTSLKAFENGKMQYERCTLSVMVNPTDFDDEYNIEKIEWIVINGKEAVRDFSPRAPKGCETNEQMGALDSDLEVPLDDPSLLSRDIQKRRNKSSSTGPRKKRNITDLPLYPCIRDLPLEGLVGTDGHVNVSGKISPAVDECPVNGNHLSGLVVMTCFARSTTTIPPSTTTTTTFKAPEQVQEEFKTSDSARFRCKDPGCSAATVLSVDLYNLTSRKCFLTVRVNQTDFDELDGTKERIESVKVNNKIKAADLKPGKNPCHEVGSVLEEHSVSLSTLNYDNCRDKTIRQNEAIDTGRGRRNNEEATVIDKEDVTNDIHTGLLVLELKITDMVDECAVDGYLLDGEASVSCEG</sequence>
<dbReference type="EMBL" id="CAXAMM010039407">
    <property type="protein sequence ID" value="CAK9086201.1"/>
    <property type="molecule type" value="Genomic_DNA"/>
</dbReference>
<name>A0ABP0QGP0_9DINO</name>
<keyword evidence="3" id="KW-1185">Reference proteome</keyword>
<evidence type="ECO:0000313" key="3">
    <source>
        <dbReference type="Proteomes" id="UP001642464"/>
    </source>
</evidence>
<dbReference type="Proteomes" id="UP001642464">
    <property type="component" value="Unassembled WGS sequence"/>
</dbReference>
<evidence type="ECO:0000313" key="2">
    <source>
        <dbReference type="EMBL" id="CAK9086201.1"/>
    </source>
</evidence>
<gene>
    <name evidence="2" type="ORF">SCF082_LOCUS40784</name>
</gene>
<feature type="region of interest" description="Disordered" evidence="1">
    <location>
        <begin position="291"/>
        <end position="343"/>
    </location>
</feature>
<organism evidence="2 3">
    <name type="scientific">Durusdinium trenchii</name>
    <dbReference type="NCBI Taxonomy" id="1381693"/>
    <lineage>
        <taxon>Eukaryota</taxon>
        <taxon>Sar</taxon>
        <taxon>Alveolata</taxon>
        <taxon>Dinophyceae</taxon>
        <taxon>Suessiales</taxon>
        <taxon>Symbiodiniaceae</taxon>
        <taxon>Durusdinium</taxon>
    </lineage>
</organism>
<reference evidence="2 3" key="1">
    <citation type="submission" date="2024-02" db="EMBL/GenBank/DDBJ databases">
        <authorList>
            <person name="Chen Y."/>
            <person name="Shah S."/>
            <person name="Dougan E. K."/>
            <person name="Thang M."/>
            <person name="Chan C."/>
        </authorList>
    </citation>
    <scope>NUCLEOTIDE SEQUENCE [LARGE SCALE GENOMIC DNA]</scope>
</reference>
<protein>
    <submittedName>
        <fullName evidence="2">Uncharacterized protein</fullName>
    </submittedName>
</protein>